<organism evidence="1 2">
    <name type="scientific">Meishania litoralis</name>
    <dbReference type="NCBI Taxonomy" id="3434685"/>
    <lineage>
        <taxon>Bacteria</taxon>
        <taxon>Pseudomonadati</taxon>
        <taxon>Bacteroidota</taxon>
        <taxon>Flavobacteriia</taxon>
        <taxon>Flavobacteriales</taxon>
        <taxon>Flavobacteriaceae</taxon>
        <taxon>Meishania</taxon>
    </lineage>
</organism>
<reference evidence="1" key="1">
    <citation type="submission" date="2024-09" db="EMBL/GenBank/DDBJ databases">
        <authorList>
            <person name="Liu J."/>
        </authorList>
    </citation>
    <scope>NUCLEOTIDE SEQUENCE</scope>
    <source>
        <strain evidence="1">NBU2967</strain>
    </source>
</reference>
<dbReference type="EC" id="2.7.7.7" evidence="1"/>
<keyword evidence="1" id="KW-0548">Nucleotidyltransferase</keyword>
<accession>A0ACC7LHG7</accession>
<proteinExistence type="predicted"/>
<comment type="caution">
    <text evidence="1">The sequence shown here is derived from an EMBL/GenBank/DDBJ whole genome shotgun (WGS) entry which is preliminary data.</text>
</comment>
<evidence type="ECO:0000313" key="2">
    <source>
        <dbReference type="Proteomes" id="UP001595191"/>
    </source>
</evidence>
<keyword evidence="1" id="KW-0808">Transferase</keyword>
<keyword evidence="2" id="KW-1185">Reference proteome</keyword>
<gene>
    <name evidence="1" type="ORF">ACEZ3G_04115</name>
</gene>
<evidence type="ECO:0000313" key="1">
    <source>
        <dbReference type="EMBL" id="MFH6602649.1"/>
    </source>
</evidence>
<name>A0ACC7LHG7_9FLAO</name>
<dbReference type="Proteomes" id="UP001595191">
    <property type="component" value="Unassembled WGS sequence"/>
</dbReference>
<dbReference type="EMBL" id="JBHFPV010000001">
    <property type="protein sequence ID" value="MFH6602649.1"/>
    <property type="molecule type" value="Genomic_DNA"/>
</dbReference>
<sequence>MYLNCHTYYSLRFGTFSEKELLRLAQENHVTRLALTDINNTSANLNFVRLAPEYGIRPILGIDFRNGVDQCYVGIAKNNEGYLELNNFLSEHLHKETAFSPIAAQFENAYVVYPFEKVVQNNQHGFKEHEYIGVSIADLRRLPFSRLLKLKHKLVVQQPVTFRNKADFNAHRLLRAIDNNILLSKLDKAEEAKEDEKMFPIENLAAAFSEYPFILENTERLLNSCSIHFDFSKKRLPQNLETYTDSRKEDEEMIERLCREGLPYRYENPGKDIYDRLQKELRLIKEKGFVSYFLINWDIVSEARRKGFFYVGRGSGANSIVAYLLRITDVDPIDLDLYFERFINLYRANPPDFDIDFSHRDRPVMTEYIFSRFKHVALLGTYVTFKERGVIRELGKVFGLPKSEIDFLSEGRYDVSKLDEVSRLVIKYGRLIKGMPNYLSIHAGGILISEKPLHWFSATNLPPKGFPTTHYDMVIAEDVGLYKFDILGQRGLAKIKDSLEIIKYNRPDIDNTLDIHNVKKFIEDPVINDLVKTAQCMGCFYVESPAMRMLLKKLEVDNYLGLVAASSIIRPGVAKSGMMREYILRHRDKGRAEEKAHPVMMKIMPETYGIMVYQEDVIKVANIFAGLDLGEADVLRRGMSGKFRSRSAFQKVRDKFFENCRKRKYDEELIKEIWEQIASFAGYAFAKGHSASYAVESYQTLFLRAYFPLEYMVAVLNNGGGFYRPEFYVHEARMLGAAIHPPCINRSFDKNVIYGTDIFLGFGYLRELENRVSERILKERTANGNFTSLEDFLDRVFMTIDQASILIRIDAFRFTGINKHQLLWKAYLFLNKNVKIDHPKLFPPRHQNFKIPQLNTTKLETAFTQMELLGFCLCSPFDLLAEPPKNNRCTKDLRRFLNRHIDIYGYLVTVKNTTTHNGKRMHFATMIDQEGQVFDTVLFPPVAARYYFRGRGVYRFYGKVVSEFGFLSIEVIKMLKQDYIPDPRYADMKTSVRVFQQKDSYKVDTNVVPTTRKKPSAHKFVPIIH</sequence>
<protein>
    <submittedName>
        <fullName evidence="1">DNA polymerase III subunit alpha</fullName>
        <ecNumber evidence="1">2.7.7.7</ecNumber>
    </submittedName>
</protein>